<dbReference type="InterPro" id="IPR008979">
    <property type="entry name" value="Galactose-bd-like_sf"/>
</dbReference>
<dbReference type="Proteomes" id="UP000323011">
    <property type="component" value="Unassembled WGS sequence"/>
</dbReference>
<dbReference type="EMBL" id="VLTL01000021">
    <property type="protein sequence ID" value="KAA0169569.1"/>
    <property type="molecule type" value="Genomic_DNA"/>
</dbReference>
<name>A0A5A8CHH9_CAFRO</name>
<evidence type="ECO:0008006" key="5">
    <source>
        <dbReference type="Google" id="ProtNLM"/>
    </source>
</evidence>
<evidence type="ECO:0000313" key="4">
    <source>
        <dbReference type="Proteomes" id="UP000324907"/>
    </source>
</evidence>
<reference evidence="3 4" key="1">
    <citation type="submission" date="2019-07" db="EMBL/GenBank/DDBJ databases">
        <title>Genomes of Cafeteria roenbergensis.</title>
        <authorList>
            <person name="Fischer M.G."/>
            <person name="Hackl T."/>
            <person name="Roman M."/>
        </authorList>
    </citation>
    <scope>NUCLEOTIDE SEQUENCE [LARGE SCALE GENOMIC DNA]</scope>
    <source>
        <strain evidence="1 3">BVI</strain>
        <strain evidence="2 4">RCC970-E3</strain>
    </source>
</reference>
<dbReference type="Proteomes" id="UP000324907">
    <property type="component" value="Unassembled WGS sequence"/>
</dbReference>
<sequence length="231" mass="23994">MPHARSPVGAANLVNGRVSIEDSTERADCSFGRSHAAEAALDLVALGCRARASTVLGGKKREYGPARAIDGDASTCWNSDQGVPQWLELELGSDAERDGEEAWTPRALEAVAASFQGGFAGLDTEVHASTAVKRKGAEWALVGRTRFADATGEQSVDLRALAAALPEPDRGAAEKAGVLVRGEDGALAVVARRLKVVFSSSSDFFGRVTVYGVSVLGRVPPSGAGASRCEA</sequence>
<dbReference type="EMBL" id="VLTN01000023">
    <property type="protein sequence ID" value="KAA0152097.1"/>
    <property type="molecule type" value="Genomic_DNA"/>
</dbReference>
<dbReference type="Gene3D" id="2.60.120.260">
    <property type="entry name" value="Galactose-binding domain-like"/>
    <property type="match status" value="1"/>
</dbReference>
<gene>
    <name evidence="2" type="ORF">FNF28_02013</name>
    <name evidence="1" type="ORF">FNF29_04211</name>
</gene>
<comment type="caution">
    <text evidence="1">The sequence shown here is derived from an EMBL/GenBank/DDBJ whole genome shotgun (WGS) entry which is preliminary data.</text>
</comment>
<dbReference type="AlphaFoldDB" id="A0A5A8CHH9"/>
<evidence type="ECO:0000313" key="2">
    <source>
        <dbReference type="EMBL" id="KAA0169569.1"/>
    </source>
</evidence>
<organism evidence="1 3">
    <name type="scientific">Cafeteria roenbergensis</name>
    <name type="common">Marine flagellate</name>
    <dbReference type="NCBI Taxonomy" id="33653"/>
    <lineage>
        <taxon>Eukaryota</taxon>
        <taxon>Sar</taxon>
        <taxon>Stramenopiles</taxon>
        <taxon>Bigyra</taxon>
        <taxon>Opalozoa</taxon>
        <taxon>Bicosoecida</taxon>
        <taxon>Cafeteriaceae</taxon>
        <taxon>Cafeteria</taxon>
    </lineage>
</organism>
<evidence type="ECO:0000313" key="1">
    <source>
        <dbReference type="EMBL" id="KAA0152097.1"/>
    </source>
</evidence>
<accession>A0A5A8CHH9</accession>
<dbReference type="SUPFAM" id="SSF49785">
    <property type="entry name" value="Galactose-binding domain-like"/>
    <property type="match status" value="1"/>
</dbReference>
<evidence type="ECO:0000313" key="3">
    <source>
        <dbReference type="Proteomes" id="UP000323011"/>
    </source>
</evidence>
<proteinExistence type="predicted"/>
<keyword evidence="3" id="KW-1185">Reference proteome</keyword>
<protein>
    <recommendedName>
        <fullName evidence="5">F5/8 type C domain-containing protein</fullName>
    </recommendedName>
</protein>